<dbReference type="SUPFAM" id="SSF52096">
    <property type="entry name" value="ClpP/crotonase"/>
    <property type="match status" value="1"/>
</dbReference>
<keyword evidence="9" id="KW-1185">Reference proteome</keyword>
<evidence type="ECO:0000256" key="3">
    <source>
        <dbReference type="ARBA" id="ARBA00011915"/>
    </source>
</evidence>
<evidence type="ECO:0000256" key="1">
    <source>
        <dbReference type="ARBA" id="ARBA00001709"/>
    </source>
</evidence>
<comment type="subcellular location">
    <subcellularLocation>
        <location evidence="2">Mitochondrion</location>
    </subcellularLocation>
</comment>
<accession>A0A152A819</accession>
<dbReference type="FunFam" id="3.90.226.10:FF:000026">
    <property type="entry name" value="3-hydroxyisobutyryl-CoA hydrolase, mitochondrial"/>
    <property type="match status" value="1"/>
</dbReference>
<dbReference type="EMBL" id="LODT01000004">
    <property type="protein sequence ID" value="KYR02382.1"/>
    <property type="molecule type" value="Genomic_DNA"/>
</dbReference>
<feature type="domain" description="Enoyl-CoA hydratase/isomerase" evidence="7">
    <location>
        <begin position="38"/>
        <end position="372"/>
    </location>
</feature>
<evidence type="ECO:0000256" key="4">
    <source>
        <dbReference type="ARBA" id="ARBA00022801"/>
    </source>
</evidence>
<evidence type="ECO:0000313" key="8">
    <source>
        <dbReference type="EMBL" id="KYR02382.1"/>
    </source>
</evidence>
<dbReference type="GO" id="GO:0005739">
    <property type="term" value="C:mitochondrion"/>
    <property type="evidence" value="ECO:0007669"/>
    <property type="project" value="UniProtKB-SubCell"/>
</dbReference>
<dbReference type="PANTHER" id="PTHR43176">
    <property type="entry name" value="3-HYDROXYISOBUTYRYL-COA HYDROLASE-RELATED"/>
    <property type="match status" value="1"/>
</dbReference>
<keyword evidence="4 8" id="KW-0378">Hydrolase</keyword>
<organism evidence="8 9">
    <name type="scientific">Tieghemostelium lacteum</name>
    <name type="common">Slime mold</name>
    <name type="synonym">Dictyostelium lacteum</name>
    <dbReference type="NCBI Taxonomy" id="361077"/>
    <lineage>
        <taxon>Eukaryota</taxon>
        <taxon>Amoebozoa</taxon>
        <taxon>Evosea</taxon>
        <taxon>Eumycetozoa</taxon>
        <taxon>Dictyostelia</taxon>
        <taxon>Dictyosteliales</taxon>
        <taxon>Raperosteliaceae</taxon>
        <taxon>Tieghemostelium</taxon>
    </lineage>
</organism>
<dbReference type="OMA" id="EVFTMEY"/>
<dbReference type="AlphaFoldDB" id="A0A152A819"/>
<dbReference type="GO" id="GO:0003860">
    <property type="term" value="F:3-hydroxyisobutyryl-CoA hydrolase activity"/>
    <property type="evidence" value="ECO:0007669"/>
    <property type="project" value="UniProtKB-EC"/>
</dbReference>
<gene>
    <name evidence="8" type="ORF">DLAC_01220</name>
</gene>
<name>A0A152A819_TIELA</name>
<dbReference type="FunCoup" id="A0A152A819">
    <property type="interactions" value="321"/>
</dbReference>
<dbReference type="NCBIfam" id="NF004127">
    <property type="entry name" value="PRK05617.1"/>
    <property type="match status" value="1"/>
</dbReference>
<proteinExistence type="predicted"/>
<comment type="catalytic activity">
    <reaction evidence="1">
        <text>3-hydroxy-2-methylpropanoyl-CoA + H2O = 3-hydroxy-2-methylpropanoate + CoA + H(+)</text>
        <dbReference type="Rhea" id="RHEA:20888"/>
        <dbReference type="ChEBI" id="CHEBI:11805"/>
        <dbReference type="ChEBI" id="CHEBI:15377"/>
        <dbReference type="ChEBI" id="CHEBI:15378"/>
        <dbReference type="ChEBI" id="CHEBI:57287"/>
        <dbReference type="ChEBI" id="CHEBI:57340"/>
        <dbReference type="EC" id="3.1.2.4"/>
    </reaction>
</comment>
<dbReference type="InParanoid" id="A0A152A819"/>
<dbReference type="PANTHER" id="PTHR43176:SF3">
    <property type="entry name" value="3-HYDROXYISOBUTYRYL-COA HYDROLASE, MITOCHONDRIAL"/>
    <property type="match status" value="1"/>
</dbReference>
<dbReference type="EC" id="3.1.2.4" evidence="3"/>
<dbReference type="InterPro" id="IPR032259">
    <property type="entry name" value="HIBYL-CoA-H"/>
</dbReference>
<evidence type="ECO:0000256" key="5">
    <source>
        <dbReference type="ARBA" id="ARBA00023128"/>
    </source>
</evidence>
<reference evidence="8 9" key="1">
    <citation type="submission" date="2015-12" db="EMBL/GenBank/DDBJ databases">
        <title>Dictyostelia acquired genes for synthesis and detection of signals that induce cell-type specialization by lateral gene transfer from prokaryotes.</title>
        <authorList>
            <person name="Gloeckner G."/>
            <person name="Schaap P."/>
        </authorList>
    </citation>
    <scope>NUCLEOTIDE SEQUENCE [LARGE SCALE GENOMIC DNA]</scope>
    <source>
        <strain evidence="8 9">TK</strain>
    </source>
</reference>
<dbReference type="Pfam" id="PF16113">
    <property type="entry name" value="ECH_2"/>
    <property type="match status" value="1"/>
</dbReference>
<evidence type="ECO:0000313" key="9">
    <source>
        <dbReference type="Proteomes" id="UP000076078"/>
    </source>
</evidence>
<protein>
    <recommendedName>
        <fullName evidence="3">3-hydroxyisobutyryl-CoA hydrolase</fullName>
        <ecNumber evidence="3">3.1.2.4</ecNumber>
    </recommendedName>
    <alternativeName>
        <fullName evidence="6">3-hydroxyisobutyryl-coenzyme A hydrolase</fullName>
    </alternativeName>
</protein>
<dbReference type="STRING" id="361077.A0A152A819"/>
<dbReference type="Gene3D" id="3.90.226.10">
    <property type="entry name" value="2-enoyl-CoA Hydratase, Chain A, domain 1"/>
    <property type="match status" value="1"/>
</dbReference>
<sequence length="384" mass="42963">MLRLHNPIKQLQNITIRYYSSTTLDSEVLFETKGKCLNVTLNRPKALNSLNSNMVKILTPKYLEMKKSLKDGDMVVVMKGAGDKSFCAGGDIRAIYDIGKQTDQNTPKESDGDFFREEYMLNQLIGTNTIPQVSIYNGFAMGGGIGVSIHGKFRVATENTVFAMPETGIGFFCDVGGSYFLSRLPNHMGMYLALTGAKLKGKNVRVTGVATHYVPNAQVPQLQQELETLSNPTEANVKAVLDKFSENVDINDKSLDVVQHLETIKRCFSKSSVEDIIASLEKEGTDWSKQTVNTLKSVSPTSLKVVYEQLQRGKSLSLDECLKMEYRMSQVFVRNNDFFEGVRALLVDKDKNPKWTPPTLSEVSNNTVQSYFQPLNAKKELKFF</sequence>
<dbReference type="InterPro" id="IPR029045">
    <property type="entry name" value="ClpP/crotonase-like_dom_sf"/>
</dbReference>
<dbReference type="Proteomes" id="UP000076078">
    <property type="component" value="Unassembled WGS sequence"/>
</dbReference>
<evidence type="ECO:0000259" key="7">
    <source>
        <dbReference type="Pfam" id="PF16113"/>
    </source>
</evidence>
<dbReference type="OrthoDB" id="1737613at2759"/>
<dbReference type="InterPro" id="IPR045004">
    <property type="entry name" value="ECH_dom"/>
</dbReference>
<evidence type="ECO:0000256" key="2">
    <source>
        <dbReference type="ARBA" id="ARBA00004173"/>
    </source>
</evidence>
<dbReference type="GO" id="GO:0006574">
    <property type="term" value="P:L-valine catabolic process"/>
    <property type="evidence" value="ECO:0007669"/>
    <property type="project" value="TreeGrafter"/>
</dbReference>
<dbReference type="CDD" id="cd06558">
    <property type="entry name" value="crotonase-like"/>
    <property type="match status" value="1"/>
</dbReference>
<keyword evidence="5" id="KW-0496">Mitochondrion</keyword>
<evidence type="ECO:0000256" key="6">
    <source>
        <dbReference type="ARBA" id="ARBA00031181"/>
    </source>
</evidence>
<comment type="caution">
    <text evidence="8">The sequence shown here is derived from an EMBL/GenBank/DDBJ whole genome shotgun (WGS) entry which is preliminary data.</text>
</comment>